<proteinExistence type="predicted"/>
<feature type="compositionally biased region" description="Polar residues" evidence="1">
    <location>
        <begin position="192"/>
        <end position="205"/>
    </location>
</feature>
<dbReference type="VEuPathDB" id="VectorBase:AALB006089"/>
<evidence type="ECO:0000313" key="2">
    <source>
        <dbReference type="EnsemblMetazoa" id="AALB006089-PA"/>
    </source>
</evidence>
<dbReference type="Proteomes" id="UP000069272">
    <property type="component" value="Chromosome 3L"/>
</dbReference>
<sequence length="205" mass="22592">MPPSPPPGHVFGGGVTLQQPIAQAHQFGANPELSFRSFLSRRAAQCGGPGILCWRRSGIRWNLNVVPRKEPRREGTSKNKTRVVMASATMSSVCRRHWLSSIFQVTCRCRHGVIGHQDMIRGPCLCSRVCSSSSSSSSGNLLKLKPRSQRHIRAIVVTMRHYNDDDNDDNDNDDGRLDGVSDDGECPGATRPRSTATLARSRQEV</sequence>
<organism evidence="2 3">
    <name type="scientific">Anopheles albimanus</name>
    <name type="common">New world malaria mosquito</name>
    <dbReference type="NCBI Taxonomy" id="7167"/>
    <lineage>
        <taxon>Eukaryota</taxon>
        <taxon>Metazoa</taxon>
        <taxon>Ecdysozoa</taxon>
        <taxon>Arthropoda</taxon>
        <taxon>Hexapoda</taxon>
        <taxon>Insecta</taxon>
        <taxon>Pterygota</taxon>
        <taxon>Neoptera</taxon>
        <taxon>Endopterygota</taxon>
        <taxon>Diptera</taxon>
        <taxon>Nematocera</taxon>
        <taxon>Culicoidea</taxon>
        <taxon>Culicidae</taxon>
        <taxon>Anophelinae</taxon>
        <taxon>Anopheles</taxon>
    </lineage>
</organism>
<dbReference type="AlphaFoldDB" id="A0A182FHU6"/>
<feature type="region of interest" description="Disordered" evidence="1">
    <location>
        <begin position="162"/>
        <end position="205"/>
    </location>
</feature>
<reference evidence="2 3" key="1">
    <citation type="journal article" date="2017" name="G3 (Bethesda)">
        <title>The Physical Genome Mapping of Anopheles albimanus Corrected Scaffold Misassemblies and Identified Interarm Rearrangements in Genus Anopheles.</title>
        <authorList>
            <person name="Artemov G.N."/>
            <person name="Peery A.N."/>
            <person name="Jiang X."/>
            <person name="Tu Z."/>
            <person name="Stegniy V.N."/>
            <person name="Sharakhova M.V."/>
            <person name="Sharakhov I.V."/>
        </authorList>
    </citation>
    <scope>NUCLEOTIDE SEQUENCE [LARGE SCALE GENOMIC DNA]</scope>
    <source>
        <strain evidence="2 3">ALBI9_A</strain>
    </source>
</reference>
<dbReference type="EnsemblMetazoa" id="AALB006089-RA">
    <property type="protein sequence ID" value="AALB006089-PA"/>
    <property type="gene ID" value="AALB006089"/>
</dbReference>
<name>A0A182FHU6_ANOAL</name>
<accession>A0A182FHU6</accession>
<protein>
    <submittedName>
        <fullName evidence="2">Uncharacterized protein</fullName>
    </submittedName>
</protein>
<keyword evidence="3" id="KW-1185">Reference proteome</keyword>
<reference evidence="2" key="2">
    <citation type="submission" date="2022-08" db="UniProtKB">
        <authorList>
            <consortium name="EnsemblMetazoa"/>
        </authorList>
    </citation>
    <scope>IDENTIFICATION</scope>
    <source>
        <strain evidence="2">STECLA/ALBI9_A</strain>
    </source>
</reference>
<evidence type="ECO:0000313" key="3">
    <source>
        <dbReference type="Proteomes" id="UP000069272"/>
    </source>
</evidence>
<evidence type="ECO:0000256" key="1">
    <source>
        <dbReference type="SAM" id="MobiDB-lite"/>
    </source>
</evidence>